<proteinExistence type="predicted"/>
<accession>A0ABT2YYA4</accession>
<name>A0ABT2YYA4_9RHOB</name>
<evidence type="ECO:0000313" key="1">
    <source>
        <dbReference type="EMBL" id="MCV2863858.1"/>
    </source>
</evidence>
<dbReference type="Proteomes" id="UP001652503">
    <property type="component" value="Unassembled WGS sequence"/>
</dbReference>
<protein>
    <submittedName>
        <fullName evidence="1">Uncharacterized protein</fullName>
    </submittedName>
</protein>
<dbReference type="RefSeq" id="WP_263720329.1">
    <property type="nucleotide sequence ID" value="NZ_JAOWLA010000003.1"/>
</dbReference>
<comment type="caution">
    <text evidence="1">The sequence shown here is derived from an EMBL/GenBank/DDBJ whole genome shotgun (WGS) entry which is preliminary data.</text>
</comment>
<evidence type="ECO:0000313" key="2">
    <source>
        <dbReference type="Proteomes" id="UP001652503"/>
    </source>
</evidence>
<dbReference type="EMBL" id="JAOWLA010000003">
    <property type="protein sequence ID" value="MCV2863858.1"/>
    <property type="molecule type" value="Genomic_DNA"/>
</dbReference>
<keyword evidence="2" id="KW-1185">Reference proteome</keyword>
<sequence length="247" mass="28441">MVERKKLRLERFLSLNQHRKRWGAKRHVAADADLVAMRDRIIEAGEAVQTRGSAKSLDTHLENLRREFSGQPELVFHHARLIVLIRREFRLEETLAQFFALWRQEAAFLCGHLNLRWLISAADTLAEHGQDSERAIAMMAALLANTVKVCESDRYIRGAETLEPIAARIEKLQTDLVPLFEGTSVFTVGTDDTLRNMYWRLEPFFAEGVAGAILKTIYDRLQVNDTAFARLRALHRRDRTGWWSDEG</sequence>
<organism evidence="1 2">
    <name type="scientific">Albidovulum sediminicola</name>
    <dbReference type="NCBI Taxonomy" id="2984331"/>
    <lineage>
        <taxon>Bacteria</taxon>
        <taxon>Pseudomonadati</taxon>
        <taxon>Pseudomonadota</taxon>
        <taxon>Alphaproteobacteria</taxon>
        <taxon>Rhodobacterales</taxon>
        <taxon>Paracoccaceae</taxon>
        <taxon>Albidovulum</taxon>
    </lineage>
</organism>
<gene>
    <name evidence="1" type="ORF">OE647_03785</name>
</gene>
<reference evidence="1 2" key="1">
    <citation type="submission" date="2022-10" db="EMBL/GenBank/DDBJ databases">
        <title>Defluviimonas sp. nov., isolated from ocean surface water.</title>
        <authorList>
            <person name="He W."/>
            <person name="Wang L."/>
            <person name="Zhang D.-F."/>
        </authorList>
    </citation>
    <scope>NUCLEOTIDE SEQUENCE [LARGE SCALE GENOMIC DNA]</scope>
    <source>
        <strain evidence="1 2">WL0075</strain>
    </source>
</reference>